<dbReference type="Pfam" id="PF02758">
    <property type="entry name" value="PYRIN"/>
    <property type="match status" value="1"/>
</dbReference>
<name>L8YB01_TUPCH</name>
<organism evidence="2 3">
    <name type="scientific">Tupaia chinensis</name>
    <name type="common">Chinese tree shrew</name>
    <name type="synonym">Tupaia belangeri chinensis</name>
    <dbReference type="NCBI Taxonomy" id="246437"/>
    <lineage>
        <taxon>Eukaryota</taxon>
        <taxon>Metazoa</taxon>
        <taxon>Chordata</taxon>
        <taxon>Craniata</taxon>
        <taxon>Vertebrata</taxon>
        <taxon>Euteleostomi</taxon>
        <taxon>Mammalia</taxon>
        <taxon>Eutheria</taxon>
        <taxon>Euarchontoglires</taxon>
        <taxon>Scandentia</taxon>
        <taxon>Tupaiidae</taxon>
        <taxon>Tupaia</taxon>
    </lineage>
</organism>
<keyword evidence="3" id="KW-1185">Reference proteome</keyword>
<reference evidence="3" key="2">
    <citation type="journal article" date="2013" name="Nat. Commun.">
        <title>Genome of the Chinese tree shrew.</title>
        <authorList>
            <person name="Fan Y."/>
            <person name="Huang Z.Y."/>
            <person name="Cao C.C."/>
            <person name="Chen C.S."/>
            <person name="Chen Y.X."/>
            <person name="Fan D.D."/>
            <person name="He J."/>
            <person name="Hou H.L."/>
            <person name="Hu L."/>
            <person name="Hu X.T."/>
            <person name="Jiang X.T."/>
            <person name="Lai R."/>
            <person name="Lang Y.S."/>
            <person name="Liang B."/>
            <person name="Liao S.G."/>
            <person name="Mu D."/>
            <person name="Ma Y.Y."/>
            <person name="Niu Y.Y."/>
            <person name="Sun X.Q."/>
            <person name="Xia J.Q."/>
            <person name="Xiao J."/>
            <person name="Xiong Z.Q."/>
            <person name="Xu L."/>
            <person name="Yang L."/>
            <person name="Zhang Y."/>
            <person name="Zhao W."/>
            <person name="Zhao X.D."/>
            <person name="Zheng Y.T."/>
            <person name="Zhou J.M."/>
            <person name="Zhu Y.B."/>
            <person name="Zhang G.J."/>
            <person name="Wang J."/>
            <person name="Yao Y.G."/>
        </authorList>
    </citation>
    <scope>NUCLEOTIDE SEQUENCE [LARGE SCALE GENOMIC DNA]</scope>
</reference>
<dbReference type="SUPFAM" id="SSF47986">
    <property type="entry name" value="DEATH domain"/>
    <property type="match status" value="1"/>
</dbReference>
<proteinExistence type="predicted"/>
<dbReference type="InterPro" id="IPR011029">
    <property type="entry name" value="DEATH-like_dom_sf"/>
</dbReference>
<accession>L8YB01</accession>
<dbReference type="STRING" id="246437.L8YB01"/>
<gene>
    <name evidence="2" type="ORF">TREES_T100003559</name>
</gene>
<dbReference type="SMART" id="SM01289">
    <property type="entry name" value="PYRIN"/>
    <property type="match status" value="1"/>
</dbReference>
<dbReference type="InParanoid" id="L8YB01"/>
<dbReference type="EMBL" id="KB364611">
    <property type="protein sequence ID" value="ELV12269.1"/>
    <property type="molecule type" value="Genomic_DNA"/>
</dbReference>
<dbReference type="InterPro" id="IPR004020">
    <property type="entry name" value="DAPIN"/>
</dbReference>
<dbReference type="Gene3D" id="1.10.533.10">
    <property type="entry name" value="Death Domain, Fas"/>
    <property type="match status" value="1"/>
</dbReference>
<evidence type="ECO:0000313" key="2">
    <source>
        <dbReference type="EMBL" id="ELV12269.1"/>
    </source>
</evidence>
<evidence type="ECO:0000313" key="3">
    <source>
        <dbReference type="Proteomes" id="UP000011518"/>
    </source>
</evidence>
<protein>
    <submittedName>
        <fullName evidence="2">NACHT, LRR and PYD domains-containing protein 1</fullName>
    </submittedName>
</protein>
<sequence length="110" mass="12123">MAGGAQGRLAYYLELLEKEKLKEFQLMLSHKIHSEGSSSVTPALSEKASGKEVASCLVAEYGEERAWKLALETLQQMGMKRLCAQDLAEVALTSGLHMVTTASRAMRKRH</sequence>
<reference evidence="3" key="1">
    <citation type="submission" date="2012-07" db="EMBL/GenBank/DDBJ databases">
        <title>Genome of the Chinese tree shrew, a rising model animal genetically related to primates.</title>
        <authorList>
            <person name="Zhang G."/>
            <person name="Fan Y."/>
            <person name="Yao Y."/>
            <person name="Huang Z."/>
        </authorList>
    </citation>
    <scope>NUCLEOTIDE SEQUENCE [LARGE SCALE GENOMIC DNA]</scope>
</reference>
<evidence type="ECO:0000259" key="1">
    <source>
        <dbReference type="PROSITE" id="PS50824"/>
    </source>
</evidence>
<dbReference type="Proteomes" id="UP000011518">
    <property type="component" value="Unassembled WGS sequence"/>
</dbReference>
<feature type="domain" description="Pyrin" evidence="1">
    <location>
        <begin position="1"/>
        <end position="93"/>
    </location>
</feature>
<dbReference type="AlphaFoldDB" id="L8YB01"/>
<dbReference type="PROSITE" id="PS50824">
    <property type="entry name" value="DAPIN"/>
    <property type="match status" value="1"/>
</dbReference>